<sequence length="268" mass="29214">MSIGEYLRNPPASRGGDIRRFGPATRWVHRTTGLLFGVCLATAAILYLPALALLFGRRPLIMSIHLYCGLALPVPALLGWLTRGFRRDTTELNRFTAPDGAWLRARLLPFSEERRARQAGPAWARSGTPSSTARRGAGGHDQGPLTVGGKFNAGQKLYAAVVAGSILVFLGTGLVMYLGQDLHIPDRYRTGASFVHDLLAFGIFFTVCGHLWMASRDPVARAGMRTGYVPRWWARTEHPHWAALAPEDLDDDVPLASNGADQDSTALP</sequence>
<feature type="transmembrane region" description="Helical" evidence="7">
    <location>
        <begin position="198"/>
        <end position="215"/>
    </location>
</feature>
<evidence type="ECO:0000256" key="1">
    <source>
        <dbReference type="ARBA" id="ARBA00004651"/>
    </source>
</evidence>
<keyword evidence="3 7" id="KW-0812">Transmembrane</keyword>
<feature type="domain" description="Cytochrome b561 bacterial/Ni-hydrogenase" evidence="8">
    <location>
        <begin position="20"/>
        <end position="216"/>
    </location>
</feature>
<evidence type="ECO:0000256" key="2">
    <source>
        <dbReference type="ARBA" id="ARBA00022475"/>
    </source>
</evidence>
<dbReference type="GO" id="GO:0022904">
    <property type="term" value="P:respiratory electron transport chain"/>
    <property type="evidence" value="ECO:0007669"/>
    <property type="project" value="InterPro"/>
</dbReference>
<dbReference type="HOGENOM" id="CLU_091368_0_0_11"/>
<dbReference type="Gene3D" id="1.20.950.20">
    <property type="entry name" value="Transmembrane di-heme cytochromes, Chain C"/>
    <property type="match status" value="1"/>
</dbReference>
<protein>
    <submittedName>
        <fullName evidence="9">Putative formate dehydrogenase</fullName>
    </submittedName>
</protein>
<keyword evidence="10" id="KW-1185">Reference proteome</keyword>
<evidence type="ECO:0000313" key="9">
    <source>
        <dbReference type="EMBL" id="ADP84790.1"/>
    </source>
</evidence>
<evidence type="ECO:0000256" key="6">
    <source>
        <dbReference type="SAM" id="MobiDB-lite"/>
    </source>
</evidence>
<evidence type="ECO:0000256" key="5">
    <source>
        <dbReference type="ARBA" id="ARBA00023136"/>
    </source>
</evidence>
<dbReference type="KEGG" id="fri:FraEuI1c_6821"/>
<dbReference type="InParanoid" id="E3JDM4"/>
<dbReference type="AlphaFoldDB" id="E3JDM4"/>
<evidence type="ECO:0000313" key="10">
    <source>
        <dbReference type="Proteomes" id="UP000002484"/>
    </source>
</evidence>
<organism evidence="9 10">
    <name type="scientific">Pseudofrankia inefficax (strain DSM 45817 / CECT 9037 / DDB 130130 / EuI1c)</name>
    <name type="common">Frankia inefficax</name>
    <dbReference type="NCBI Taxonomy" id="298654"/>
    <lineage>
        <taxon>Bacteria</taxon>
        <taxon>Bacillati</taxon>
        <taxon>Actinomycetota</taxon>
        <taxon>Actinomycetes</taxon>
        <taxon>Frankiales</taxon>
        <taxon>Frankiaceae</taxon>
        <taxon>Pseudofrankia</taxon>
    </lineage>
</organism>
<evidence type="ECO:0000256" key="4">
    <source>
        <dbReference type="ARBA" id="ARBA00022989"/>
    </source>
</evidence>
<dbReference type="InterPro" id="IPR016174">
    <property type="entry name" value="Di-haem_cyt_TM"/>
</dbReference>
<evidence type="ECO:0000259" key="8">
    <source>
        <dbReference type="Pfam" id="PF01292"/>
    </source>
</evidence>
<proteinExistence type="predicted"/>
<dbReference type="InterPro" id="IPR011577">
    <property type="entry name" value="Cyt_b561_bac/Ni-Hgenase"/>
</dbReference>
<dbReference type="Pfam" id="PF01292">
    <property type="entry name" value="Ni_hydr_CYTB"/>
    <property type="match status" value="1"/>
</dbReference>
<feature type="transmembrane region" description="Helical" evidence="7">
    <location>
        <begin position="34"/>
        <end position="55"/>
    </location>
</feature>
<dbReference type="GO" id="GO:0016020">
    <property type="term" value="C:membrane"/>
    <property type="evidence" value="ECO:0007669"/>
    <property type="project" value="InterPro"/>
</dbReference>
<feature type="region of interest" description="Disordered" evidence="6">
    <location>
        <begin position="118"/>
        <end position="142"/>
    </location>
</feature>
<accession>E3JDM4</accession>
<keyword evidence="4 7" id="KW-1133">Transmembrane helix</keyword>
<dbReference type="EMBL" id="CP002299">
    <property type="protein sequence ID" value="ADP84790.1"/>
    <property type="molecule type" value="Genomic_DNA"/>
</dbReference>
<reference evidence="9 10" key="1">
    <citation type="submission" date="2010-10" db="EMBL/GenBank/DDBJ databases">
        <title>Complete sequence of Frankia sp. EuI1c.</title>
        <authorList>
            <consortium name="US DOE Joint Genome Institute"/>
            <person name="Lucas S."/>
            <person name="Copeland A."/>
            <person name="Lapidus A."/>
            <person name="Cheng J.-F."/>
            <person name="Bruce D."/>
            <person name="Goodwin L."/>
            <person name="Pitluck S."/>
            <person name="Chertkov O."/>
            <person name="Detter J.C."/>
            <person name="Han C."/>
            <person name="Tapia R."/>
            <person name="Land M."/>
            <person name="Hauser L."/>
            <person name="Jeffries C."/>
            <person name="Kyrpides N."/>
            <person name="Ivanova N."/>
            <person name="Mikhailova N."/>
            <person name="Beauchemin N."/>
            <person name="Sen A."/>
            <person name="Sur S.A."/>
            <person name="Gtari M."/>
            <person name="Wall L."/>
            <person name="Tisa L."/>
            <person name="Woyke T."/>
        </authorList>
    </citation>
    <scope>NUCLEOTIDE SEQUENCE [LARGE SCALE GENOMIC DNA]</scope>
    <source>
        <strain evidence="10">DSM 45817 / CECT 9037 / EuI1c</strain>
    </source>
</reference>
<gene>
    <name evidence="9" type="ordered locus">FraEuI1c_6821</name>
</gene>
<comment type="subcellular location">
    <subcellularLocation>
        <location evidence="1">Cell membrane</location>
        <topology evidence="1">Multi-pass membrane protein</topology>
    </subcellularLocation>
</comment>
<dbReference type="STRING" id="298654.FraEuI1c_6821"/>
<name>E3JDM4_PSEI1</name>
<dbReference type="eggNOG" id="COG2864">
    <property type="taxonomic scope" value="Bacteria"/>
</dbReference>
<evidence type="ECO:0000256" key="3">
    <source>
        <dbReference type="ARBA" id="ARBA00022692"/>
    </source>
</evidence>
<evidence type="ECO:0000256" key="7">
    <source>
        <dbReference type="SAM" id="Phobius"/>
    </source>
</evidence>
<dbReference type="SUPFAM" id="SSF81342">
    <property type="entry name" value="Transmembrane di-heme cytochromes"/>
    <property type="match status" value="1"/>
</dbReference>
<feature type="transmembrane region" description="Helical" evidence="7">
    <location>
        <begin position="157"/>
        <end position="178"/>
    </location>
</feature>
<dbReference type="Proteomes" id="UP000002484">
    <property type="component" value="Chromosome"/>
</dbReference>
<feature type="transmembrane region" description="Helical" evidence="7">
    <location>
        <begin position="61"/>
        <end position="81"/>
    </location>
</feature>
<keyword evidence="2" id="KW-1003">Cell membrane</keyword>
<dbReference type="RefSeq" id="WP_013427901.1">
    <property type="nucleotide sequence ID" value="NC_014666.1"/>
</dbReference>
<keyword evidence="5 7" id="KW-0472">Membrane</keyword>